<dbReference type="Gene3D" id="1.10.10.60">
    <property type="entry name" value="Homeodomain-like"/>
    <property type="match status" value="1"/>
</dbReference>
<dbReference type="InterPro" id="IPR036271">
    <property type="entry name" value="Tet_transcr_reg_TetR-rel_C_sf"/>
</dbReference>
<keyword evidence="1" id="KW-0805">Transcription regulation</keyword>
<dbReference type="Proteomes" id="UP000838748">
    <property type="component" value="Unassembled WGS sequence"/>
</dbReference>
<evidence type="ECO:0000256" key="1">
    <source>
        <dbReference type="ARBA" id="ARBA00023015"/>
    </source>
</evidence>
<dbReference type="SUPFAM" id="SSF46689">
    <property type="entry name" value="Homeodomain-like"/>
    <property type="match status" value="1"/>
</dbReference>
<dbReference type="PROSITE" id="PS01081">
    <property type="entry name" value="HTH_TETR_1"/>
    <property type="match status" value="1"/>
</dbReference>
<accession>A0ABN8E809</accession>
<feature type="domain" description="HTH tetR-type" evidence="5">
    <location>
        <begin position="5"/>
        <end position="65"/>
    </location>
</feature>
<keyword evidence="2 4" id="KW-0238">DNA-binding</keyword>
<sequence length="192" mass="21977">MRNAEFDREQVLRSAMEAFIAKGYSKTSMQDLKKATGLHPGSIYCAFDNKRGLLLAALEQYRNERRDEFNSLFDDAGSVLKGVEAYLEHVVEECESENIKDCLLQKALSELSQQDEEIEKVIGNMLKDWQRAFEDKFHRAQQVGEISGSKVPAELAQFFVMNIYGLRTFSHTNPEPGTLRNLSKIIMDYIKN</sequence>
<protein>
    <submittedName>
        <fullName evidence="6">Transcriptional regulator AcuR</fullName>
    </submittedName>
</protein>
<keyword evidence="3" id="KW-0804">Transcription</keyword>
<evidence type="ECO:0000256" key="2">
    <source>
        <dbReference type="ARBA" id="ARBA00023125"/>
    </source>
</evidence>
<gene>
    <name evidence="6" type="primary">acuR</name>
    <name evidence="6" type="ORF">VMF7928_02787</name>
</gene>
<organism evidence="6 7">
    <name type="scientific">Vibrio marisflavi CECT 7928</name>
    <dbReference type="NCBI Taxonomy" id="634439"/>
    <lineage>
        <taxon>Bacteria</taxon>
        <taxon>Pseudomonadati</taxon>
        <taxon>Pseudomonadota</taxon>
        <taxon>Gammaproteobacteria</taxon>
        <taxon>Vibrionales</taxon>
        <taxon>Vibrionaceae</taxon>
        <taxon>Vibrio</taxon>
    </lineage>
</organism>
<evidence type="ECO:0000313" key="6">
    <source>
        <dbReference type="EMBL" id="CAH0540342.1"/>
    </source>
</evidence>
<evidence type="ECO:0000313" key="7">
    <source>
        <dbReference type="Proteomes" id="UP000838748"/>
    </source>
</evidence>
<dbReference type="PROSITE" id="PS50977">
    <property type="entry name" value="HTH_TETR_2"/>
    <property type="match status" value="1"/>
</dbReference>
<evidence type="ECO:0000256" key="4">
    <source>
        <dbReference type="PROSITE-ProRule" id="PRU00335"/>
    </source>
</evidence>
<proteinExistence type="predicted"/>
<evidence type="ECO:0000259" key="5">
    <source>
        <dbReference type="PROSITE" id="PS50977"/>
    </source>
</evidence>
<dbReference type="RefSeq" id="WP_237362325.1">
    <property type="nucleotide sequence ID" value="NZ_CAKLDM010000002.1"/>
</dbReference>
<comment type="caution">
    <text evidence="6">The sequence shown here is derived from an EMBL/GenBank/DDBJ whole genome shotgun (WGS) entry which is preliminary data.</text>
</comment>
<dbReference type="InterPro" id="IPR023772">
    <property type="entry name" value="DNA-bd_HTH_TetR-type_CS"/>
</dbReference>
<keyword evidence="7" id="KW-1185">Reference proteome</keyword>
<dbReference type="SUPFAM" id="SSF48498">
    <property type="entry name" value="Tetracyclin repressor-like, C-terminal domain"/>
    <property type="match status" value="1"/>
</dbReference>
<dbReference type="PRINTS" id="PR00455">
    <property type="entry name" value="HTHTETR"/>
</dbReference>
<reference evidence="6" key="1">
    <citation type="submission" date="2021-11" db="EMBL/GenBank/DDBJ databases">
        <authorList>
            <person name="Rodrigo-Torres L."/>
            <person name="Arahal R. D."/>
            <person name="Lucena T."/>
        </authorList>
    </citation>
    <scope>NUCLEOTIDE SEQUENCE</scope>
    <source>
        <strain evidence="6">CECT 7928</strain>
    </source>
</reference>
<evidence type="ECO:0000256" key="3">
    <source>
        <dbReference type="ARBA" id="ARBA00023163"/>
    </source>
</evidence>
<feature type="DNA-binding region" description="H-T-H motif" evidence="4">
    <location>
        <begin position="28"/>
        <end position="47"/>
    </location>
</feature>
<dbReference type="EMBL" id="CAKLDM010000002">
    <property type="protein sequence ID" value="CAH0540342.1"/>
    <property type="molecule type" value="Genomic_DNA"/>
</dbReference>
<dbReference type="PANTHER" id="PTHR47506:SF8">
    <property type="entry name" value="REPRESSOR OF PUTATIVE XENOBIOTIC REDUCTASE TETR FAMILY-RELATED"/>
    <property type="match status" value="1"/>
</dbReference>
<dbReference type="Pfam" id="PF00440">
    <property type="entry name" value="TetR_N"/>
    <property type="match status" value="1"/>
</dbReference>
<dbReference type="PANTHER" id="PTHR47506">
    <property type="entry name" value="TRANSCRIPTIONAL REGULATORY PROTEIN"/>
    <property type="match status" value="1"/>
</dbReference>
<name>A0ABN8E809_9VIBR</name>
<dbReference type="InterPro" id="IPR009057">
    <property type="entry name" value="Homeodomain-like_sf"/>
</dbReference>
<dbReference type="InterPro" id="IPR001647">
    <property type="entry name" value="HTH_TetR"/>
</dbReference>
<dbReference type="Gene3D" id="1.10.357.10">
    <property type="entry name" value="Tetracycline Repressor, domain 2"/>
    <property type="match status" value="1"/>
</dbReference>